<name>A0A7Y0FPK3_9BACT</name>
<dbReference type="Proteomes" id="UP000559626">
    <property type="component" value="Unassembled WGS sequence"/>
</dbReference>
<keyword evidence="11" id="KW-1185">Reference proteome</keyword>
<feature type="domain" description="Fido" evidence="9">
    <location>
        <begin position="50"/>
        <end position="209"/>
    </location>
</feature>
<dbReference type="InterPro" id="IPR003812">
    <property type="entry name" value="Fido"/>
</dbReference>
<protein>
    <recommendedName>
        <fullName evidence="5">protein adenylyltransferase</fullName>
        <ecNumber evidence="5">2.7.7.108</ecNumber>
    </recommendedName>
</protein>
<evidence type="ECO:0000256" key="5">
    <source>
        <dbReference type="ARBA" id="ARBA00034531"/>
    </source>
</evidence>
<organism evidence="10 11">
    <name type="scientific">Hymenobacter polaris</name>
    <dbReference type="NCBI Taxonomy" id="2682546"/>
    <lineage>
        <taxon>Bacteria</taxon>
        <taxon>Pseudomonadati</taxon>
        <taxon>Bacteroidota</taxon>
        <taxon>Cytophagia</taxon>
        <taxon>Cytophagales</taxon>
        <taxon>Hymenobacteraceae</taxon>
        <taxon>Hymenobacter</taxon>
    </lineage>
</organism>
<evidence type="ECO:0000256" key="1">
    <source>
        <dbReference type="ARBA" id="ARBA00022679"/>
    </source>
</evidence>
<dbReference type="PANTHER" id="PTHR39560:SF1">
    <property type="entry name" value="PROTEIN ADENYLYLTRANSFERASE FIC-RELATED"/>
    <property type="match status" value="1"/>
</dbReference>
<evidence type="ECO:0000256" key="6">
    <source>
        <dbReference type="ARBA" id="ARBA00047939"/>
    </source>
</evidence>
<keyword evidence="3" id="KW-0547">Nucleotide-binding</keyword>
<dbReference type="Gene3D" id="1.10.3290.10">
    <property type="entry name" value="Fido-like domain"/>
    <property type="match status" value="1"/>
</dbReference>
<accession>A0A7Y0FPK3</accession>
<keyword evidence="4" id="KW-0067">ATP-binding</keyword>
<comment type="catalytic activity">
    <reaction evidence="7">
        <text>L-tyrosyl-[protein] + ATP = O-(5'-adenylyl)-L-tyrosyl-[protein] + diphosphate</text>
        <dbReference type="Rhea" id="RHEA:54288"/>
        <dbReference type="Rhea" id="RHEA-COMP:10136"/>
        <dbReference type="Rhea" id="RHEA-COMP:13846"/>
        <dbReference type="ChEBI" id="CHEBI:30616"/>
        <dbReference type="ChEBI" id="CHEBI:33019"/>
        <dbReference type="ChEBI" id="CHEBI:46858"/>
        <dbReference type="ChEBI" id="CHEBI:83624"/>
        <dbReference type="EC" id="2.7.7.108"/>
    </reaction>
</comment>
<dbReference type="PANTHER" id="PTHR39560">
    <property type="entry name" value="PROTEIN ADENYLYLTRANSFERASE FIC-RELATED"/>
    <property type="match status" value="1"/>
</dbReference>
<evidence type="ECO:0000256" key="3">
    <source>
        <dbReference type="ARBA" id="ARBA00022741"/>
    </source>
</evidence>
<proteinExistence type="predicted"/>
<evidence type="ECO:0000256" key="7">
    <source>
        <dbReference type="ARBA" id="ARBA00048696"/>
    </source>
</evidence>
<evidence type="ECO:0000256" key="8">
    <source>
        <dbReference type="SAM" id="MobiDB-lite"/>
    </source>
</evidence>
<dbReference type="EMBL" id="JABBGH010000006">
    <property type="protein sequence ID" value="NML68113.1"/>
    <property type="molecule type" value="Genomic_DNA"/>
</dbReference>
<feature type="region of interest" description="Disordered" evidence="8">
    <location>
        <begin position="328"/>
        <end position="364"/>
    </location>
</feature>
<dbReference type="InterPro" id="IPR036597">
    <property type="entry name" value="Fido-like_dom_sf"/>
</dbReference>
<dbReference type="RefSeq" id="WP_169533821.1">
    <property type="nucleotide sequence ID" value="NZ_JABBGH010000006.1"/>
</dbReference>
<comment type="catalytic activity">
    <reaction evidence="6">
        <text>L-threonyl-[protein] + ATP = 3-O-(5'-adenylyl)-L-threonyl-[protein] + diphosphate</text>
        <dbReference type="Rhea" id="RHEA:54292"/>
        <dbReference type="Rhea" id="RHEA-COMP:11060"/>
        <dbReference type="Rhea" id="RHEA-COMP:13847"/>
        <dbReference type="ChEBI" id="CHEBI:30013"/>
        <dbReference type="ChEBI" id="CHEBI:30616"/>
        <dbReference type="ChEBI" id="CHEBI:33019"/>
        <dbReference type="ChEBI" id="CHEBI:138113"/>
        <dbReference type="EC" id="2.7.7.108"/>
    </reaction>
</comment>
<evidence type="ECO:0000256" key="2">
    <source>
        <dbReference type="ARBA" id="ARBA00022695"/>
    </source>
</evidence>
<dbReference type="SUPFAM" id="SSF140931">
    <property type="entry name" value="Fic-like"/>
    <property type="match status" value="1"/>
</dbReference>
<dbReference type="GO" id="GO:0051302">
    <property type="term" value="P:regulation of cell division"/>
    <property type="evidence" value="ECO:0007669"/>
    <property type="project" value="TreeGrafter"/>
</dbReference>
<evidence type="ECO:0000313" key="11">
    <source>
        <dbReference type="Proteomes" id="UP000559626"/>
    </source>
</evidence>
<keyword evidence="1" id="KW-0808">Transferase</keyword>
<comment type="caution">
    <text evidence="10">The sequence shown here is derived from an EMBL/GenBank/DDBJ whole genome shotgun (WGS) entry which is preliminary data.</text>
</comment>
<dbReference type="EC" id="2.7.7.108" evidence="5"/>
<dbReference type="AlphaFoldDB" id="A0A7Y0FPK3"/>
<keyword evidence="2" id="KW-0548">Nucleotidyltransferase</keyword>
<dbReference type="Pfam" id="PF02661">
    <property type="entry name" value="Fic"/>
    <property type="match status" value="1"/>
</dbReference>
<evidence type="ECO:0000256" key="4">
    <source>
        <dbReference type="ARBA" id="ARBA00022840"/>
    </source>
</evidence>
<reference evidence="10 11" key="1">
    <citation type="submission" date="2020-04" db="EMBL/GenBank/DDBJ databases">
        <title>Hymenobacter polaris sp. nov., isolated from Arctic soil.</title>
        <authorList>
            <person name="Dahal R.H."/>
        </authorList>
    </citation>
    <scope>NUCLEOTIDE SEQUENCE [LARGE SCALE GENOMIC DNA]</scope>
    <source>
        <strain evidence="10 11">RP-2-7</strain>
    </source>
</reference>
<evidence type="ECO:0000313" key="10">
    <source>
        <dbReference type="EMBL" id="NML68113.1"/>
    </source>
</evidence>
<sequence length="364" mass="40574">MTDGFTDPHTGVLINKLNITDEDKLAEVEGNRFHFRLLEVLAGHVEVTPHNAQGLQALHRHLFQDVYPWAGETRAWGEFQATKSTSADKQGPGLYTMYFGSYQQLPAHLDAIGQQLAAERFLKGLDKDQFVARAAYYFDQYNYAHAFREGNGRTLGAAFQVLAENAGYDMNLVAQSHPRQYNQARDYAILRPAGNSEVDLQPLRAFFGQIISPLPELVLAPAAPVVVPEFLRRVDAMREVQQSQEPIWRALLGGRHTGVARQIMQGTRGVVHPDAQQPARLAILKTGAELLEQMPAKMEDARLRQRVARLLRALPLVTVVLLIAGPPLKAAPQQGPEPPNRQVEKNVEPQLQKMPGQKRKGPKL</sequence>
<dbReference type="PROSITE" id="PS51459">
    <property type="entry name" value="FIDO"/>
    <property type="match status" value="1"/>
</dbReference>
<gene>
    <name evidence="10" type="ORF">HHL22_23180</name>
</gene>
<dbReference type="GO" id="GO:0070733">
    <property type="term" value="F:AMPylase activity"/>
    <property type="evidence" value="ECO:0007669"/>
    <property type="project" value="UniProtKB-EC"/>
</dbReference>
<evidence type="ECO:0000259" key="9">
    <source>
        <dbReference type="PROSITE" id="PS51459"/>
    </source>
</evidence>
<dbReference type="GO" id="GO:0005524">
    <property type="term" value="F:ATP binding"/>
    <property type="evidence" value="ECO:0007669"/>
    <property type="project" value="UniProtKB-KW"/>
</dbReference>